<dbReference type="EMBL" id="CAEZWF010000010">
    <property type="protein sequence ID" value="CAB4651261.1"/>
    <property type="molecule type" value="Genomic_DNA"/>
</dbReference>
<evidence type="ECO:0000256" key="1">
    <source>
        <dbReference type="SAM" id="MobiDB-lite"/>
    </source>
</evidence>
<name>A0A6J6IZ93_9ZZZZ</name>
<dbReference type="AlphaFoldDB" id="A0A6J6IZ93"/>
<reference evidence="2" key="1">
    <citation type="submission" date="2020-05" db="EMBL/GenBank/DDBJ databases">
        <authorList>
            <person name="Chiriac C."/>
            <person name="Salcher M."/>
            <person name="Ghai R."/>
            <person name="Kavagutti S V."/>
        </authorList>
    </citation>
    <scope>NUCLEOTIDE SEQUENCE</scope>
</reference>
<evidence type="ECO:0000313" key="2">
    <source>
        <dbReference type="EMBL" id="CAB4630062.1"/>
    </source>
</evidence>
<feature type="region of interest" description="Disordered" evidence="1">
    <location>
        <begin position="34"/>
        <end position="57"/>
    </location>
</feature>
<dbReference type="EMBL" id="CAEZVP010000035">
    <property type="protein sequence ID" value="CAB4630062.1"/>
    <property type="molecule type" value="Genomic_DNA"/>
</dbReference>
<organism evidence="2">
    <name type="scientific">freshwater metagenome</name>
    <dbReference type="NCBI Taxonomy" id="449393"/>
    <lineage>
        <taxon>unclassified sequences</taxon>
        <taxon>metagenomes</taxon>
        <taxon>ecological metagenomes</taxon>
    </lineage>
</organism>
<sequence>MIRVFSLRYGSRYAEAGTGKSFISDSLIVWNPRIDDPSNIKPSVKTASSNDSTGTLK</sequence>
<proteinExistence type="predicted"/>
<feature type="compositionally biased region" description="Polar residues" evidence="1">
    <location>
        <begin position="45"/>
        <end position="57"/>
    </location>
</feature>
<evidence type="ECO:0000313" key="3">
    <source>
        <dbReference type="EMBL" id="CAB4651261.1"/>
    </source>
</evidence>
<gene>
    <name evidence="2" type="ORF">UFOPK2046_00310</name>
    <name evidence="3" type="ORF">UFOPK2228_00587</name>
</gene>
<protein>
    <submittedName>
        <fullName evidence="2">Unannotated protein</fullName>
    </submittedName>
</protein>
<accession>A0A6J6IZ93</accession>